<dbReference type="AlphaFoldDB" id="A0A2X4WPI1"/>
<dbReference type="RefSeq" id="WP_084722288.1">
    <property type="nucleotide sequence ID" value="NZ_JAFBBL010000001.1"/>
</dbReference>
<dbReference type="Proteomes" id="UP000249091">
    <property type="component" value="Chromosome 1"/>
</dbReference>
<evidence type="ECO:0000313" key="3">
    <source>
        <dbReference type="Proteomes" id="UP000249091"/>
    </source>
</evidence>
<protein>
    <recommendedName>
        <fullName evidence="4">Cobalamin biosynthesis protein CbiX</fullName>
    </recommendedName>
</protein>
<feature type="compositionally biased region" description="Basic and acidic residues" evidence="1">
    <location>
        <begin position="253"/>
        <end position="263"/>
    </location>
</feature>
<gene>
    <name evidence="2" type="ORF">NCTC10994_00628</name>
</gene>
<feature type="compositionally biased region" description="Basic and acidic residues" evidence="1">
    <location>
        <begin position="274"/>
        <end position="283"/>
    </location>
</feature>
<feature type="compositionally biased region" description="Basic residues" evidence="1">
    <location>
        <begin position="264"/>
        <end position="273"/>
    </location>
</feature>
<proteinExistence type="predicted"/>
<accession>A0A2X4WPI1</accession>
<organism evidence="2 3">
    <name type="scientific">Rhodococcus coprophilus</name>
    <dbReference type="NCBI Taxonomy" id="38310"/>
    <lineage>
        <taxon>Bacteria</taxon>
        <taxon>Bacillati</taxon>
        <taxon>Actinomycetota</taxon>
        <taxon>Actinomycetes</taxon>
        <taxon>Mycobacteriales</taxon>
        <taxon>Nocardiaceae</taxon>
        <taxon>Rhodococcus</taxon>
    </lineage>
</organism>
<dbReference type="KEGG" id="rcr:NCTC10994_00628"/>
<reference evidence="2 3" key="1">
    <citation type="submission" date="2018-06" db="EMBL/GenBank/DDBJ databases">
        <authorList>
            <consortium name="Pathogen Informatics"/>
            <person name="Doyle S."/>
        </authorList>
    </citation>
    <scope>NUCLEOTIDE SEQUENCE [LARGE SCALE GENOMIC DNA]</scope>
    <source>
        <strain evidence="2 3">NCTC10994</strain>
    </source>
</reference>
<sequence>MAEPAGKDITTILVAGHESAEGADVRYLEQARNRWFVTPIGRPLHNLLTRCLSSGDGTIVVVPMTMGRNPTLVADTAKTVRWLEEGAPGRLAMAAPFGSPDHLISWLRLAATGIRSRSSDAAMVIQAPSSDPFDEAELHRVAHLVRTHGAGNVVEVATTHTDDDLVDVLQRLRRLDHPHAVVVPGGFRRESPVPLDDSRFAGCEFYGPLMSERATIRIIDARIRDAMHELAHGRTGVESGLMADHGHGYAHSHAFDDSSESAHGHGHGHGHQRHPGDNPGNEHSHRHPATASSH</sequence>
<evidence type="ECO:0000256" key="1">
    <source>
        <dbReference type="SAM" id="MobiDB-lite"/>
    </source>
</evidence>
<evidence type="ECO:0008006" key="4">
    <source>
        <dbReference type="Google" id="ProtNLM"/>
    </source>
</evidence>
<dbReference type="STRING" id="1219011.GCA_001895045_00348"/>
<evidence type="ECO:0000313" key="2">
    <source>
        <dbReference type="EMBL" id="SQI28875.1"/>
    </source>
</evidence>
<keyword evidence="3" id="KW-1185">Reference proteome</keyword>
<name>A0A2X4WPI1_9NOCA</name>
<feature type="region of interest" description="Disordered" evidence="1">
    <location>
        <begin position="238"/>
        <end position="294"/>
    </location>
</feature>
<dbReference type="EMBL" id="LS483468">
    <property type="protein sequence ID" value="SQI28875.1"/>
    <property type="molecule type" value="Genomic_DNA"/>
</dbReference>